<accession>A0ABS8QUC9</accession>
<proteinExistence type="predicted"/>
<protein>
    <recommendedName>
        <fullName evidence="4">Lipoprotein</fullName>
    </recommendedName>
</protein>
<reference evidence="2 3" key="1">
    <citation type="journal article" date="2022" name="Int. J. Syst. Evol. Microbiol.">
        <title>Pseudomonas petroselini sp. nov., a pathogen causing bacterial rot of parsley in Japan.</title>
        <authorList>
            <person name="Sawada H."/>
            <person name="Fujikawa T."/>
            <person name="Osada S."/>
            <person name="Satou M."/>
        </authorList>
    </citation>
    <scope>NUCLEOTIDE SEQUENCE [LARGE SCALE GENOMIC DNA]</scope>
    <source>
        <strain evidence="2 3">MAFF 311096</strain>
    </source>
</reference>
<evidence type="ECO:0000256" key="1">
    <source>
        <dbReference type="SAM" id="MobiDB-lite"/>
    </source>
</evidence>
<name>A0ABS8QUC9_9PSED</name>
<dbReference type="Proteomes" id="UP001154922">
    <property type="component" value="Unassembled WGS sequence"/>
</dbReference>
<dbReference type="RefSeq" id="WP_231808524.1">
    <property type="nucleotide sequence ID" value="NZ_JAJOZG010000107.1"/>
</dbReference>
<dbReference type="EMBL" id="JAJOZI010000066">
    <property type="protein sequence ID" value="MCD7039341.1"/>
    <property type="molecule type" value="Genomic_DNA"/>
</dbReference>
<comment type="caution">
    <text evidence="2">The sequence shown here is derived from an EMBL/GenBank/DDBJ whole genome shotgun (WGS) entry which is preliminary data.</text>
</comment>
<organism evidence="2 3">
    <name type="scientific">Pseudomonas petroselini</name>
    <dbReference type="NCBI Taxonomy" id="2899822"/>
    <lineage>
        <taxon>Bacteria</taxon>
        <taxon>Pseudomonadati</taxon>
        <taxon>Pseudomonadota</taxon>
        <taxon>Gammaproteobacteria</taxon>
        <taxon>Pseudomonadales</taxon>
        <taxon>Pseudomonadaceae</taxon>
        <taxon>Pseudomonas</taxon>
    </lineage>
</organism>
<keyword evidence="3" id="KW-1185">Reference proteome</keyword>
<sequence>MIASTALPYSAPLPFLQREQPTTSQMASHPPTVPSLNESQTPVYKPFVLTGDASNYYLKDSANPRQSHSLYLLDTKKGVYKQSATLVVSDGNGGWQRDVGLKGGKEDPRVTQQATLRRELQQNLVQARSTAVQTASAVNAEGAANGGYVSNATLTANAEAQNAVRLLEAALRNLGLGGGE</sequence>
<evidence type="ECO:0000313" key="2">
    <source>
        <dbReference type="EMBL" id="MCD7039341.1"/>
    </source>
</evidence>
<evidence type="ECO:0000313" key="3">
    <source>
        <dbReference type="Proteomes" id="UP001154922"/>
    </source>
</evidence>
<gene>
    <name evidence="2" type="ORF">LRQ20_13485</name>
</gene>
<reference evidence="2 3" key="2">
    <citation type="journal article" date="2023" name="Plant Pathol.">
        <title>Dismantling and reorganizing Pseudomonas marginalis sensu#lato.</title>
        <authorList>
            <person name="Sawada H."/>
            <person name="Fujikawa T."/>
            <person name="Satou M."/>
        </authorList>
    </citation>
    <scope>NUCLEOTIDE SEQUENCE [LARGE SCALE GENOMIC DNA]</scope>
    <source>
        <strain evidence="2 3">MAFF 311096</strain>
    </source>
</reference>
<feature type="region of interest" description="Disordered" evidence="1">
    <location>
        <begin position="19"/>
        <end position="39"/>
    </location>
</feature>
<evidence type="ECO:0008006" key="4">
    <source>
        <dbReference type="Google" id="ProtNLM"/>
    </source>
</evidence>